<dbReference type="InterPro" id="IPR018052">
    <property type="entry name" value="Ald1_epimerase_CS"/>
</dbReference>
<gene>
    <name evidence="12" type="ORF">EXIGUO9Y_380034</name>
</gene>
<dbReference type="EMBL" id="CABWKQ010000032">
    <property type="protein sequence ID" value="VWX38270.1"/>
    <property type="molecule type" value="Genomic_DNA"/>
</dbReference>
<feature type="binding site" evidence="10">
    <location>
        <position position="247"/>
    </location>
    <ligand>
        <name>beta-D-galactose</name>
        <dbReference type="ChEBI" id="CHEBI:27667"/>
    </ligand>
</feature>
<dbReference type="Pfam" id="PF01263">
    <property type="entry name" value="Aldose_epim"/>
    <property type="match status" value="1"/>
</dbReference>
<dbReference type="GO" id="GO:0006006">
    <property type="term" value="P:glucose metabolic process"/>
    <property type="evidence" value="ECO:0007669"/>
    <property type="project" value="TreeGrafter"/>
</dbReference>
<feature type="active site" description="Proton acceptor" evidence="9">
    <location>
        <position position="306"/>
    </location>
</feature>
<dbReference type="RefSeq" id="WP_159173962.1">
    <property type="nucleotide sequence ID" value="NZ_LR732312.1"/>
</dbReference>
<dbReference type="GO" id="GO:0005737">
    <property type="term" value="C:cytoplasm"/>
    <property type="evidence" value="ECO:0007669"/>
    <property type="project" value="TreeGrafter"/>
</dbReference>
<dbReference type="PANTHER" id="PTHR10091">
    <property type="entry name" value="ALDOSE-1-EPIMERASE"/>
    <property type="match status" value="1"/>
</dbReference>
<evidence type="ECO:0000256" key="7">
    <source>
        <dbReference type="ARBA" id="ARBA00023277"/>
    </source>
</evidence>
<dbReference type="GO" id="GO:0030246">
    <property type="term" value="F:carbohydrate binding"/>
    <property type="evidence" value="ECO:0007669"/>
    <property type="project" value="InterPro"/>
</dbReference>
<evidence type="ECO:0000256" key="2">
    <source>
        <dbReference type="ARBA" id="ARBA00005028"/>
    </source>
</evidence>
<dbReference type="CDD" id="cd09019">
    <property type="entry name" value="galactose_mutarotase_like"/>
    <property type="match status" value="1"/>
</dbReference>
<keyword evidence="6 8" id="KW-0413">Isomerase</keyword>
<name>A0A653IG74_9BACL</name>
<dbReference type="SUPFAM" id="SSF74650">
    <property type="entry name" value="Galactose mutarotase-like"/>
    <property type="match status" value="1"/>
</dbReference>
<dbReference type="InterPro" id="IPR015443">
    <property type="entry name" value="Aldose_1-epimerase"/>
</dbReference>
<comment type="similarity">
    <text evidence="3 8">Belongs to the aldose epimerase family.</text>
</comment>
<dbReference type="EC" id="5.1.3.3" evidence="4 8"/>
<dbReference type="Gene3D" id="2.70.98.10">
    <property type="match status" value="1"/>
</dbReference>
<evidence type="ECO:0000256" key="6">
    <source>
        <dbReference type="ARBA" id="ARBA00023235"/>
    </source>
</evidence>
<evidence type="ECO:0000313" key="12">
    <source>
        <dbReference type="EMBL" id="VWX38270.1"/>
    </source>
</evidence>
<dbReference type="NCBIfam" id="NF008277">
    <property type="entry name" value="PRK11055.1"/>
    <property type="match status" value="1"/>
</dbReference>
<dbReference type="InterPro" id="IPR008183">
    <property type="entry name" value="Aldose_1/G6P_1-epimerase"/>
</dbReference>
<evidence type="ECO:0000256" key="1">
    <source>
        <dbReference type="ARBA" id="ARBA00001614"/>
    </source>
</evidence>
<evidence type="ECO:0000256" key="8">
    <source>
        <dbReference type="PIRNR" id="PIRNR005096"/>
    </source>
</evidence>
<comment type="pathway">
    <text evidence="2 8">Carbohydrate metabolism; hexose metabolism.</text>
</comment>
<dbReference type="PROSITE" id="PS00545">
    <property type="entry name" value="ALDOSE_1_EPIMERASE"/>
    <property type="match status" value="1"/>
</dbReference>
<dbReference type="InterPro" id="IPR011013">
    <property type="entry name" value="Gal_mutarotase_sf_dom"/>
</dbReference>
<comment type="catalytic activity">
    <reaction evidence="1 8">
        <text>alpha-D-glucose = beta-D-glucose</text>
        <dbReference type="Rhea" id="RHEA:10264"/>
        <dbReference type="ChEBI" id="CHEBI:15903"/>
        <dbReference type="ChEBI" id="CHEBI:17925"/>
        <dbReference type="EC" id="5.1.3.3"/>
    </reaction>
</comment>
<evidence type="ECO:0000256" key="4">
    <source>
        <dbReference type="ARBA" id="ARBA00013185"/>
    </source>
</evidence>
<protein>
    <recommendedName>
        <fullName evidence="5 8">Aldose 1-epimerase</fullName>
        <ecNumber evidence="4 8">5.1.3.3</ecNumber>
    </recommendedName>
</protein>
<dbReference type="Proteomes" id="UP000439752">
    <property type="component" value="Unassembled WGS sequence"/>
</dbReference>
<dbReference type="PIRSF" id="PIRSF005096">
    <property type="entry name" value="GALM"/>
    <property type="match status" value="1"/>
</dbReference>
<keyword evidence="13" id="KW-1185">Reference proteome</keyword>
<dbReference type="InterPro" id="IPR014718">
    <property type="entry name" value="GH-type_carb-bd"/>
</dbReference>
<dbReference type="GO" id="GO:0004034">
    <property type="term" value="F:aldose 1-epimerase activity"/>
    <property type="evidence" value="ECO:0007669"/>
    <property type="project" value="UniProtKB-EC"/>
</dbReference>
<feature type="active site" description="Proton donor" evidence="9">
    <location>
        <position position="174"/>
    </location>
</feature>
<dbReference type="UniPathway" id="UPA00242"/>
<reference evidence="12 13" key="1">
    <citation type="submission" date="2019-10" db="EMBL/GenBank/DDBJ databases">
        <authorList>
            <person name="Karimi E."/>
        </authorList>
    </citation>
    <scope>NUCLEOTIDE SEQUENCE [LARGE SCALE GENOMIC DNA]</scope>
    <source>
        <strain evidence="12">Exiguobacterium sp. 9Y</strain>
    </source>
</reference>
<evidence type="ECO:0000256" key="11">
    <source>
        <dbReference type="PIRSR" id="PIRSR005096-3"/>
    </source>
</evidence>
<sequence>MITKKEVGRSGERPIIAFTLMNRLGHSVDLLNLGGKITAIRVPDKQGKIENVVLAFDELDQYLDDPHHLGATIGRVGGRIANGAFALEGMNYLLEQNEGDHHLHGGSVNWSNRFFDHEIEGDLLHLSLVSPDGENGYPGQLDVRLTIEWTDEDALTLTYDATTTASTPFSPTNHTYFNLTGDAKTTVEQHRLRMDAPFYVPLDQDALPTGEILSVHETVFDFRTARPLYEVTHAPDEALRQVGSGVDHPFLLKEGGEIVLEEPVSGRTLRVVTEQPGVVVYTGNHLGGDFTIAGRRATPYLGICFETQGLPDAINQPDFPSVVLRVGDRYQKRTTFQFSRIQ</sequence>
<evidence type="ECO:0000256" key="10">
    <source>
        <dbReference type="PIRSR" id="PIRSR005096-2"/>
    </source>
</evidence>
<feature type="binding site" evidence="11">
    <location>
        <begin position="174"/>
        <end position="176"/>
    </location>
    <ligand>
        <name>beta-D-galactose</name>
        <dbReference type="ChEBI" id="CHEBI:27667"/>
    </ligand>
</feature>
<evidence type="ECO:0000256" key="9">
    <source>
        <dbReference type="PIRSR" id="PIRSR005096-1"/>
    </source>
</evidence>
<dbReference type="InterPro" id="IPR047215">
    <property type="entry name" value="Galactose_mutarotase-like"/>
</dbReference>
<evidence type="ECO:0000313" key="13">
    <source>
        <dbReference type="Proteomes" id="UP000439752"/>
    </source>
</evidence>
<dbReference type="GO" id="GO:0033499">
    <property type="term" value="P:galactose catabolic process via UDP-galactose, Leloir pathway"/>
    <property type="evidence" value="ECO:0007669"/>
    <property type="project" value="TreeGrafter"/>
</dbReference>
<organism evidence="12 13">
    <name type="scientific">Exiguobacterium oxidotolerans</name>
    <dbReference type="NCBI Taxonomy" id="223958"/>
    <lineage>
        <taxon>Bacteria</taxon>
        <taxon>Bacillati</taxon>
        <taxon>Bacillota</taxon>
        <taxon>Bacilli</taxon>
        <taxon>Bacillales</taxon>
        <taxon>Bacillales Family XII. Incertae Sedis</taxon>
        <taxon>Exiguobacterium</taxon>
    </lineage>
</organism>
<evidence type="ECO:0000256" key="3">
    <source>
        <dbReference type="ARBA" id="ARBA00006206"/>
    </source>
</evidence>
<dbReference type="PANTHER" id="PTHR10091:SF0">
    <property type="entry name" value="GALACTOSE MUTAROTASE"/>
    <property type="match status" value="1"/>
</dbReference>
<evidence type="ECO:0000256" key="5">
    <source>
        <dbReference type="ARBA" id="ARBA00014165"/>
    </source>
</evidence>
<keyword evidence="7 8" id="KW-0119">Carbohydrate metabolism</keyword>
<dbReference type="AlphaFoldDB" id="A0A653IG74"/>
<proteinExistence type="inferred from homology"/>
<accession>A0A653IG74</accession>